<dbReference type="InterPro" id="IPR001769">
    <property type="entry name" value="Gingipain"/>
</dbReference>
<sequence>MKKLYSLLFIFLCVFLTYGQEQKTVRLTWIEKTQFAYGKASYAIPQFNSEHFQFDVINKKVSFNLTIETNYLFGTTALEILNPVFETINESELGDLSTKEIPQTLKYSLVSYTARDKFYAQISVTPIIKENGAFKKLISFEYRLNQNAARTVETVNNVNLIEDSVLSSGDWYRFYVKTSGVYKVSKNFLQSLGMNVNVDPRKIKIYGNGGRMVPLLNSIEYPNDLAENAIQFVGENDGVFDSQDYILFYAEGMDNWNAENQTNLNLYADKAYYYVTVKGDNGKRIADYNQPTAAATSTITTFDDYQFHEVDEENVAKLGRVWFGEQFSNENEQEFKFNFPNLVTSVPVRFDIHLVAASATTTTFSAEANSQNVGSYTFPALNSSSSIEAYDYTIRNSVALSSDEITVKIKYDNNGVPSSKGLLDYIRIRAKRNLTGTGSQFRFQNDAAATYIGIGEYQISSANAISQVWDITDIYNVSKIENASQSLFTFKSNLGIARKYIAIDNTDFYTPLKETKSKVDNQNLKGTVFKNAQGQFQDVDYLIITPKILSAQAEKLAVFHRNYSQLNVKVVNLENIYQEFSSGKQDIGAIRNFVKYVYYNASTASKRVKYVNLFGDGSYDFKNRISNNTNLVPIYHSLNSYSESEFSFSTDDFYGLMDPNEGRIDYITPGGQWDFQILGLDIAVGRMLASDAKQADEMVNKVIEYHDIKSYGSWRNNYVCIADDPSIEKDGDKQLQFYQNRLTDRIALEKPFINTKKILIDAFQQESAAGGKRYPKAREEIFAAFEKGALVFNYLGHGGEDGLSEERIWEKSDGQNLNNQYKYPLFITITCDYSRFDNPSRPTGGEYTYWNPKGGAISMITTVRSIGQTTAQYFNDDMAEYLFAYTTPNNNDYPSIAEALRRAKNSGPNSATNIVFYIGDPALMLAIPKPKVILTKVNDVPITGAIDDLKSLAFVKLSGEIVDENNALLSTYNGELAVNIFDKNLTLSTLRNDNVNAMISASGQTGPTMPFTALGETIFRGNASINNGKFEFGFIVPRDIRIPVDNGRISFYAKRNQTLLDKTGYNTDIKIGGINTNAAVDNIGPTVKLYMNDETFVNGGITNESPFLLAILEDENGINTASGIGHDIVGILDGDESNPFIMNDYYETELDDYTKGRVYFPYRNLAPGLHTITFKAWDVYNNPITAEIQFIVVGDESVTLKNVLNYPNPFVSYTEFWFSHNRPFEPLEVQVQVMTITGKIVWTKNQTVVNEGFLSRDIIWDGKDDFGDRIGKGVYVYKLTVKSTLTNKKAEKIEKLVIL</sequence>
<dbReference type="EMBL" id="SNXR01000017">
    <property type="protein sequence ID" value="TDP57778.1"/>
    <property type="molecule type" value="Genomic_DNA"/>
</dbReference>
<dbReference type="Pfam" id="PF01364">
    <property type="entry name" value="Peptidase_C25"/>
    <property type="match status" value="1"/>
</dbReference>
<dbReference type="GO" id="GO:0008234">
    <property type="term" value="F:cysteine-type peptidase activity"/>
    <property type="evidence" value="ECO:0007669"/>
    <property type="project" value="InterPro"/>
</dbReference>
<dbReference type="GO" id="GO:0006508">
    <property type="term" value="P:proteolysis"/>
    <property type="evidence" value="ECO:0007669"/>
    <property type="project" value="InterPro"/>
</dbReference>
<evidence type="ECO:0000256" key="1">
    <source>
        <dbReference type="ARBA" id="ARBA00022729"/>
    </source>
</evidence>
<organism evidence="3 4">
    <name type="scientific">Flavobacterium dankookense</name>
    <dbReference type="NCBI Taxonomy" id="706186"/>
    <lineage>
        <taxon>Bacteria</taxon>
        <taxon>Pseudomonadati</taxon>
        <taxon>Bacteroidota</taxon>
        <taxon>Flavobacteriia</taxon>
        <taxon>Flavobacteriales</taxon>
        <taxon>Flavobacteriaceae</taxon>
        <taxon>Flavobacterium</taxon>
    </lineage>
</organism>
<protein>
    <submittedName>
        <fullName evidence="3">Peptidase C25-like protein</fullName>
    </submittedName>
</protein>
<dbReference type="InterPro" id="IPR029031">
    <property type="entry name" value="Gingipain_N_sf"/>
</dbReference>
<keyword evidence="1" id="KW-0732">Signal</keyword>
<reference evidence="3 4" key="1">
    <citation type="submission" date="2019-03" db="EMBL/GenBank/DDBJ databases">
        <title>Genomic Encyclopedia of Archaeal and Bacterial Type Strains, Phase II (KMG-II): from individual species to whole genera.</title>
        <authorList>
            <person name="Goeker M."/>
        </authorList>
    </citation>
    <scope>NUCLEOTIDE SEQUENCE [LARGE SCALE GENOMIC DNA]</scope>
    <source>
        <strain evidence="3 4">DSM 25687</strain>
    </source>
</reference>
<name>A0A4R6Q5U7_9FLAO</name>
<proteinExistence type="predicted"/>
<dbReference type="CDD" id="cd02258">
    <property type="entry name" value="Peptidase_C25_N"/>
    <property type="match status" value="1"/>
</dbReference>
<evidence type="ECO:0000313" key="3">
    <source>
        <dbReference type="EMBL" id="TDP57778.1"/>
    </source>
</evidence>
<dbReference type="Proteomes" id="UP000295260">
    <property type="component" value="Unassembled WGS sequence"/>
</dbReference>
<evidence type="ECO:0000313" key="4">
    <source>
        <dbReference type="Proteomes" id="UP000295260"/>
    </source>
</evidence>
<dbReference type="Gene3D" id="2.60.40.4070">
    <property type="match status" value="1"/>
</dbReference>
<dbReference type="Gene3D" id="3.40.50.10390">
    <property type="entry name" value="Gingipain r, domain 1"/>
    <property type="match status" value="1"/>
</dbReference>
<gene>
    <name evidence="3" type="ORF">BC748_2595</name>
</gene>
<dbReference type="Gene3D" id="3.40.50.1460">
    <property type="match status" value="1"/>
</dbReference>
<comment type="caution">
    <text evidence="3">The sequence shown here is derived from an EMBL/GenBank/DDBJ whole genome shotgun (WGS) entry which is preliminary data.</text>
</comment>
<dbReference type="RefSeq" id="WP_133533809.1">
    <property type="nucleotide sequence ID" value="NZ_SNXR01000017.1"/>
</dbReference>
<dbReference type="InterPro" id="IPR029030">
    <property type="entry name" value="Caspase-like_dom_sf"/>
</dbReference>
<feature type="domain" description="Gingipain" evidence="2">
    <location>
        <begin position="541"/>
        <end position="925"/>
    </location>
</feature>
<evidence type="ECO:0000259" key="2">
    <source>
        <dbReference type="Pfam" id="PF01364"/>
    </source>
</evidence>
<dbReference type="OrthoDB" id="9809780at2"/>
<keyword evidence="4" id="KW-1185">Reference proteome</keyword>
<dbReference type="NCBIfam" id="NF033707">
    <property type="entry name" value="T9SS_sortase"/>
    <property type="match status" value="1"/>
</dbReference>
<dbReference type="SUPFAM" id="SSF52129">
    <property type="entry name" value="Caspase-like"/>
    <property type="match status" value="1"/>
</dbReference>
<accession>A0A4R6Q5U7</accession>